<feature type="region of interest" description="Disordered" evidence="1">
    <location>
        <begin position="32"/>
        <end position="60"/>
    </location>
</feature>
<reference evidence="2 3" key="1">
    <citation type="submission" date="2017-04" db="EMBL/GenBank/DDBJ databases">
        <title>Draft genome sequence of Tuber borchii Vittad., a whitish edible truffle.</title>
        <authorList>
            <consortium name="DOE Joint Genome Institute"/>
            <person name="Murat C."/>
            <person name="Kuo A."/>
            <person name="Barry K.W."/>
            <person name="Clum A."/>
            <person name="Dockter R.B."/>
            <person name="Fauchery L."/>
            <person name="Iotti M."/>
            <person name="Kohler A."/>
            <person name="Labutti K."/>
            <person name="Lindquist E.A."/>
            <person name="Lipzen A."/>
            <person name="Ohm R.A."/>
            <person name="Wang M."/>
            <person name="Grigoriev I.V."/>
            <person name="Zambonelli A."/>
            <person name="Martin F.M."/>
        </authorList>
    </citation>
    <scope>NUCLEOTIDE SEQUENCE [LARGE SCALE GENOMIC DNA]</scope>
    <source>
        <strain evidence="2 3">Tbo3840</strain>
    </source>
</reference>
<organism evidence="2 3">
    <name type="scientific">Tuber borchii</name>
    <name type="common">White truffle</name>
    <dbReference type="NCBI Taxonomy" id="42251"/>
    <lineage>
        <taxon>Eukaryota</taxon>
        <taxon>Fungi</taxon>
        <taxon>Dikarya</taxon>
        <taxon>Ascomycota</taxon>
        <taxon>Pezizomycotina</taxon>
        <taxon>Pezizomycetes</taxon>
        <taxon>Pezizales</taxon>
        <taxon>Tuberaceae</taxon>
        <taxon>Tuber</taxon>
    </lineage>
</organism>
<dbReference type="AlphaFoldDB" id="A0A2T6ZY53"/>
<feature type="compositionally biased region" description="Polar residues" evidence="1">
    <location>
        <begin position="41"/>
        <end position="54"/>
    </location>
</feature>
<proteinExistence type="predicted"/>
<comment type="caution">
    <text evidence="2">The sequence shown here is derived from an EMBL/GenBank/DDBJ whole genome shotgun (WGS) entry which is preliminary data.</text>
</comment>
<accession>A0A2T6ZY53</accession>
<dbReference type="OrthoDB" id="5425868at2759"/>
<dbReference type="Proteomes" id="UP000244722">
    <property type="component" value="Unassembled WGS sequence"/>
</dbReference>
<sequence length="259" mass="29815">MLSAFRNRTALGARIHTATALRKAYRKGTWNTGIGHVVGTQDRSPGSPEGNSRKPSMIPKQSEAHCGHLVKSFQHLHAQTLRHIEKENSFMREENQRFLEHLAARERRLERVIDELVIENREFYATAARERNERGRWDSNFNLRGAIEKIVERGIREQKITGGGGIQENLNQILALPKYHEILLQELELRGLREIDVRRCLGILYPALSRYAHGNDGAIVLRGLYHPDNELAGLVALMRVQGRWKNPMAWREEAQEEDY</sequence>
<keyword evidence="3" id="KW-1185">Reference proteome</keyword>
<evidence type="ECO:0000313" key="2">
    <source>
        <dbReference type="EMBL" id="PUU80428.1"/>
    </source>
</evidence>
<evidence type="ECO:0000313" key="3">
    <source>
        <dbReference type="Proteomes" id="UP000244722"/>
    </source>
</evidence>
<dbReference type="EMBL" id="NESQ01000065">
    <property type="protein sequence ID" value="PUU80428.1"/>
    <property type="molecule type" value="Genomic_DNA"/>
</dbReference>
<gene>
    <name evidence="2" type="ORF">B9Z19DRAFT_1123615</name>
</gene>
<protein>
    <submittedName>
        <fullName evidence="2">Uncharacterized protein</fullName>
    </submittedName>
</protein>
<name>A0A2T6ZY53_TUBBO</name>
<evidence type="ECO:0000256" key="1">
    <source>
        <dbReference type="SAM" id="MobiDB-lite"/>
    </source>
</evidence>